<keyword evidence="2" id="KW-1185">Reference proteome</keyword>
<dbReference type="PANTHER" id="PTHR47331">
    <property type="entry name" value="PHD-TYPE DOMAIN-CONTAINING PROTEIN"/>
    <property type="match status" value="1"/>
</dbReference>
<name>A0AAV0XWF6_9HEMI</name>
<dbReference type="InterPro" id="IPR043128">
    <property type="entry name" value="Rev_trsase/Diguanyl_cyclase"/>
</dbReference>
<organism evidence="1 2">
    <name type="scientific">Macrosiphum euphorbiae</name>
    <name type="common">potato aphid</name>
    <dbReference type="NCBI Taxonomy" id="13131"/>
    <lineage>
        <taxon>Eukaryota</taxon>
        <taxon>Metazoa</taxon>
        <taxon>Ecdysozoa</taxon>
        <taxon>Arthropoda</taxon>
        <taxon>Hexapoda</taxon>
        <taxon>Insecta</taxon>
        <taxon>Pterygota</taxon>
        <taxon>Neoptera</taxon>
        <taxon>Paraneoptera</taxon>
        <taxon>Hemiptera</taxon>
        <taxon>Sternorrhyncha</taxon>
        <taxon>Aphidomorpha</taxon>
        <taxon>Aphidoidea</taxon>
        <taxon>Aphididae</taxon>
        <taxon>Macrosiphini</taxon>
        <taxon>Macrosiphum</taxon>
    </lineage>
</organism>
<evidence type="ECO:0000313" key="1">
    <source>
        <dbReference type="EMBL" id="CAI6371546.1"/>
    </source>
</evidence>
<comment type="caution">
    <text evidence="1">The sequence shown here is derived from an EMBL/GenBank/DDBJ whole genome shotgun (WGS) entry which is preliminary data.</text>
</comment>
<sequence length="189" mass="21631">MNKIMSPYCYYIPHHCIVRPESKTTKLRVVFDASAVTTTGQSLNNNLYTGRKLQQDLPRILIRARVHKVLFTADIKQMYRQIEIHSEDRDYLRILWRFNPDEPITEYRLCTVTYGTSSVPLQTLQRLAKIEGTNFPIAAQIFMQDDLVDDILTGTDSPEAALVLPPSGRASGVYTAPLGKTILFNYTYR</sequence>
<gene>
    <name evidence="1" type="ORF">MEUPH1_LOCUS25540</name>
</gene>
<reference evidence="1 2" key="1">
    <citation type="submission" date="2023-01" db="EMBL/GenBank/DDBJ databases">
        <authorList>
            <person name="Whitehead M."/>
        </authorList>
    </citation>
    <scope>NUCLEOTIDE SEQUENCE [LARGE SCALE GENOMIC DNA]</scope>
</reference>
<dbReference type="Proteomes" id="UP001160148">
    <property type="component" value="Unassembled WGS sequence"/>
</dbReference>
<dbReference type="AlphaFoldDB" id="A0AAV0XWF6"/>
<evidence type="ECO:0008006" key="3">
    <source>
        <dbReference type="Google" id="ProtNLM"/>
    </source>
</evidence>
<evidence type="ECO:0000313" key="2">
    <source>
        <dbReference type="Proteomes" id="UP001160148"/>
    </source>
</evidence>
<dbReference type="Gene3D" id="3.10.10.10">
    <property type="entry name" value="HIV Type 1 Reverse Transcriptase, subunit A, domain 1"/>
    <property type="match status" value="1"/>
</dbReference>
<proteinExistence type="predicted"/>
<dbReference type="InterPro" id="IPR043502">
    <property type="entry name" value="DNA/RNA_pol_sf"/>
</dbReference>
<protein>
    <recommendedName>
        <fullName evidence="3">Reverse transcriptase domain-containing protein</fullName>
    </recommendedName>
</protein>
<dbReference type="SUPFAM" id="SSF56672">
    <property type="entry name" value="DNA/RNA polymerases"/>
    <property type="match status" value="1"/>
</dbReference>
<accession>A0AAV0XWF6</accession>
<dbReference type="Gene3D" id="3.30.70.270">
    <property type="match status" value="1"/>
</dbReference>
<dbReference type="GO" id="GO:0071897">
    <property type="term" value="P:DNA biosynthetic process"/>
    <property type="evidence" value="ECO:0007669"/>
    <property type="project" value="UniProtKB-ARBA"/>
</dbReference>
<dbReference type="EMBL" id="CARXXK010001012">
    <property type="protein sequence ID" value="CAI6371546.1"/>
    <property type="molecule type" value="Genomic_DNA"/>
</dbReference>